<feature type="region of interest" description="Disordered" evidence="1">
    <location>
        <begin position="54"/>
        <end position="110"/>
    </location>
</feature>
<protein>
    <submittedName>
        <fullName evidence="2">Uncharacterized protein</fullName>
    </submittedName>
</protein>
<accession>A0A9N7VQF5</accession>
<dbReference type="Proteomes" id="UP001153269">
    <property type="component" value="Unassembled WGS sequence"/>
</dbReference>
<proteinExistence type="predicted"/>
<dbReference type="EMBL" id="CADEAL010004299">
    <property type="protein sequence ID" value="CAB1456456.1"/>
    <property type="molecule type" value="Genomic_DNA"/>
</dbReference>
<feature type="compositionally biased region" description="Basic and acidic residues" evidence="1">
    <location>
        <begin position="100"/>
        <end position="110"/>
    </location>
</feature>
<gene>
    <name evidence="2" type="ORF">PLEPLA_LOCUS44240</name>
</gene>
<evidence type="ECO:0000313" key="2">
    <source>
        <dbReference type="EMBL" id="CAB1456456.1"/>
    </source>
</evidence>
<reference evidence="2" key="1">
    <citation type="submission" date="2020-03" db="EMBL/GenBank/DDBJ databases">
        <authorList>
            <person name="Weist P."/>
        </authorList>
    </citation>
    <scope>NUCLEOTIDE SEQUENCE</scope>
</reference>
<sequence>MHQVDLTSLTTSLQFLGCRKMFHSWSGQKNQWEISPRDGRQRLYNSAPYPQIWPQFSEPHPGSATRQSPTQYAYGGGYERPQSRAWRQSQNTLKVGIDTTDYHGHTSSDC</sequence>
<comment type="caution">
    <text evidence="2">The sequence shown here is derived from an EMBL/GenBank/DDBJ whole genome shotgun (WGS) entry which is preliminary data.</text>
</comment>
<keyword evidence="3" id="KW-1185">Reference proteome</keyword>
<organism evidence="2 3">
    <name type="scientific">Pleuronectes platessa</name>
    <name type="common">European plaice</name>
    <dbReference type="NCBI Taxonomy" id="8262"/>
    <lineage>
        <taxon>Eukaryota</taxon>
        <taxon>Metazoa</taxon>
        <taxon>Chordata</taxon>
        <taxon>Craniata</taxon>
        <taxon>Vertebrata</taxon>
        <taxon>Euteleostomi</taxon>
        <taxon>Actinopterygii</taxon>
        <taxon>Neopterygii</taxon>
        <taxon>Teleostei</taxon>
        <taxon>Neoteleostei</taxon>
        <taxon>Acanthomorphata</taxon>
        <taxon>Carangaria</taxon>
        <taxon>Pleuronectiformes</taxon>
        <taxon>Pleuronectoidei</taxon>
        <taxon>Pleuronectidae</taxon>
        <taxon>Pleuronectes</taxon>
    </lineage>
</organism>
<dbReference type="AlphaFoldDB" id="A0A9N7VQF5"/>
<evidence type="ECO:0000313" key="3">
    <source>
        <dbReference type="Proteomes" id="UP001153269"/>
    </source>
</evidence>
<evidence type="ECO:0000256" key="1">
    <source>
        <dbReference type="SAM" id="MobiDB-lite"/>
    </source>
</evidence>
<name>A0A9N7VQF5_PLEPL</name>